<dbReference type="Pfam" id="PF01807">
    <property type="entry name" value="Zn_ribbon_DnaG"/>
    <property type="match status" value="1"/>
</dbReference>
<evidence type="ECO:0000256" key="11">
    <source>
        <dbReference type="ARBA" id="ARBA00023163"/>
    </source>
</evidence>
<comment type="catalytic activity">
    <reaction evidence="12">
        <text>ssDNA + n NTP = ssDNA/pppN(pN)n-1 hybrid + (n-1) diphosphate.</text>
        <dbReference type="EC" id="2.7.7.101"/>
    </reaction>
</comment>
<comment type="domain">
    <text evidence="12">Contains an N-terminal zinc-binding domain, a central core domain that contains the primase activity, and a C-terminal DnaB-binding domain.</text>
</comment>
<dbReference type="HAMAP" id="MF_00974">
    <property type="entry name" value="DNA_primase_DnaG"/>
    <property type="match status" value="1"/>
</dbReference>
<keyword evidence="10 12" id="KW-0238">DNA-binding</keyword>
<dbReference type="Gene3D" id="3.40.1360.10">
    <property type="match status" value="1"/>
</dbReference>
<dbReference type="InterPro" id="IPR030846">
    <property type="entry name" value="DnaG_bac"/>
</dbReference>
<dbReference type="Gene3D" id="3.90.580.10">
    <property type="entry name" value="Zinc finger, CHC2-type domain"/>
    <property type="match status" value="1"/>
</dbReference>
<dbReference type="SUPFAM" id="SSF57783">
    <property type="entry name" value="Zinc beta-ribbon"/>
    <property type="match status" value="1"/>
</dbReference>
<dbReference type="GO" id="GO:0000428">
    <property type="term" value="C:DNA-directed RNA polymerase complex"/>
    <property type="evidence" value="ECO:0007669"/>
    <property type="project" value="UniProtKB-KW"/>
</dbReference>
<dbReference type="GO" id="GO:1990077">
    <property type="term" value="C:primosome complex"/>
    <property type="evidence" value="ECO:0007669"/>
    <property type="project" value="UniProtKB-KW"/>
</dbReference>
<dbReference type="GO" id="GO:0003899">
    <property type="term" value="F:DNA-directed RNA polymerase activity"/>
    <property type="evidence" value="ECO:0007669"/>
    <property type="project" value="UniProtKB-UniRule"/>
</dbReference>
<comment type="similarity">
    <text evidence="12 13">Belongs to the DnaG primase family.</text>
</comment>
<dbReference type="AlphaFoldDB" id="A0A101FIU4"/>
<dbReference type="EMBL" id="DLVE01000055">
    <property type="protein sequence ID" value="HAA83965.1"/>
    <property type="molecule type" value="Genomic_DNA"/>
</dbReference>
<keyword evidence="5 12" id="KW-0235">DNA replication</keyword>
<evidence type="ECO:0000256" key="4">
    <source>
        <dbReference type="ARBA" id="ARBA00022695"/>
    </source>
</evidence>
<feature type="domain" description="Toprim" evidence="16">
    <location>
        <begin position="251"/>
        <end position="343"/>
    </location>
</feature>
<protein>
    <recommendedName>
        <fullName evidence="12 13">DNA primase</fullName>
        <ecNumber evidence="12">2.7.7.101</ecNumber>
    </recommendedName>
</protein>
<keyword evidence="6 12" id="KW-0479">Metal-binding</keyword>
<comment type="caution">
    <text evidence="17">The sequence shown here is derived from an EMBL/GenBank/DDBJ whole genome shotgun (WGS) entry which is preliminary data.</text>
</comment>
<comment type="cofactor">
    <cofactor evidence="12 13 14">
        <name>Zn(2+)</name>
        <dbReference type="ChEBI" id="CHEBI:29105"/>
    </cofactor>
    <text evidence="12 13 14">Binds 1 zinc ion per monomer.</text>
</comment>
<dbReference type="InterPro" id="IPR034151">
    <property type="entry name" value="TOPRIM_DnaG_bac"/>
</dbReference>
<dbReference type="PROSITE" id="PS50880">
    <property type="entry name" value="TOPRIM"/>
    <property type="match status" value="1"/>
</dbReference>
<dbReference type="GO" id="GO:0003677">
    <property type="term" value="F:DNA binding"/>
    <property type="evidence" value="ECO:0007669"/>
    <property type="project" value="UniProtKB-KW"/>
</dbReference>
<keyword evidence="3 12" id="KW-0808">Transferase</keyword>
<dbReference type="GO" id="GO:0005737">
    <property type="term" value="C:cytoplasm"/>
    <property type="evidence" value="ECO:0007669"/>
    <property type="project" value="TreeGrafter"/>
</dbReference>
<dbReference type="SMART" id="SM00493">
    <property type="entry name" value="TOPRIM"/>
    <property type="match status" value="1"/>
</dbReference>
<dbReference type="InterPro" id="IPR037068">
    <property type="entry name" value="DNA_primase_core_N_sf"/>
</dbReference>
<dbReference type="CDD" id="cd03364">
    <property type="entry name" value="TOPRIM_DnaG_primases"/>
    <property type="match status" value="1"/>
</dbReference>
<gene>
    <name evidence="12 17" type="primary">dnaG</name>
    <name evidence="17" type="ORF">DCE01_04190</name>
</gene>
<comment type="subunit">
    <text evidence="12">Monomer. Interacts with DnaB.</text>
</comment>
<feature type="coiled-coil region" evidence="15">
    <location>
        <begin position="535"/>
        <end position="562"/>
    </location>
</feature>
<dbReference type="EC" id="2.7.7.101" evidence="12"/>
<evidence type="ECO:0000256" key="14">
    <source>
        <dbReference type="PIRSR" id="PIRSR002811-1"/>
    </source>
</evidence>
<keyword evidence="1 12" id="KW-0240">DNA-directed RNA polymerase</keyword>
<reference evidence="17 18" key="1">
    <citation type="journal article" date="2018" name="Nat. Biotechnol.">
        <title>A standardized bacterial taxonomy based on genome phylogeny substantially revises the tree of life.</title>
        <authorList>
            <person name="Parks D.H."/>
            <person name="Chuvochina M."/>
            <person name="Waite D.W."/>
            <person name="Rinke C."/>
            <person name="Skarshewski A."/>
            <person name="Chaumeil P.A."/>
            <person name="Hugenholtz P."/>
        </authorList>
    </citation>
    <scope>NUCLEOTIDE SEQUENCE [LARGE SCALE GENOMIC DNA]</scope>
    <source>
        <strain evidence="17">UBA12529</strain>
    </source>
</reference>
<evidence type="ECO:0000256" key="5">
    <source>
        <dbReference type="ARBA" id="ARBA00022705"/>
    </source>
</evidence>
<dbReference type="Gene3D" id="3.90.980.10">
    <property type="entry name" value="DNA primase, catalytic core, N-terminal domain"/>
    <property type="match status" value="1"/>
</dbReference>
<dbReference type="GO" id="GO:0008270">
    <property type="term" value="F:zinc ion binding"/>
    <property type="evidence" value="ECO:0007669"/>
    <property type="project" value="UniProtKB-UniRule"/>
</dbReference>
<keyword evidence="2 12" id="KW-0639">Primosome</keyword>
<evidence type="ECO:0000313" key="17">
    <source>
        <dbReference type="EMBL" id="HAA83965.1"/>
    </source>
</evidence>
<keyword evidence="11 12" id="KW-0804">Transcription</keyword>
<keyword evidence="4 12" id="KW-0548">Nucleotidyltransferase</keyword>
<dbReference type="PIRSF" id="PIRSF002811">
    <property type="entry name" value="DnaG"/>
    <property type="match status" value="1"/>
</dbReference>
<dbReference type="InterPro" id="IPR036977">
    <property type="entry name" value="DNA_primase_Znf_CHC2"/>
</dbReference>
<evidence type="ECO:0000256" key="13">
    <source>
        <dbReference type="PIRNR" id="PIRNR002811"/>
    </source>
</evidence>
<evidence type="ECO:0000256" key="2">
    <source>
        <dbReference type="ARBA" id="ARBA00022515"/>
    </source>
</evidence>
<evidence type="ECO:0000256" key="12">
    <source>
        <dbReference type="HAMAP-Rule" id="MF_00974"/>
    </source>
</evidence>
<dbReference type="InterPro" id="IPR006295">
    <property type="entry name" value="DNA_primase_DnaG"/>
</dbReference>
<dbReference type="GO" id="GO:0006269">
    <property type="term" value="P:DNA replication, synthesis of primer"/>
    <property type="evidence" value="ECO:0007669"/>
    <property type="project" value="UniProtKB-UniRule"/>
</dbReference>
<dbReference type="NCBIfam" id="TIGR01391">
    <property type="entry name" value="dnaG"/>
    <property type="match status" value="1"/>
</dbReference>
<keyword evidence="9" id="KW-0460">Magnesium</keyword>
<dbReference type="FunFam" id="3.90.580.10:FF:000001">
    <property type="entry name" value="DNA primase"/>
    <property type="match status" value="1"/>
</dbReference>
<dbReference type="Pfam" id="PF08275">
    <property type="entry name" value="DNAG_N"/>
    <property type="match status" value="1"/>
</dbReference>
<dbReference type="Proteomes" id="UP000257240">
    <property type="component" value="Unassembled WGS sequence"/>
</dbReference>
<keyword evidence="7 12" id="KW-0863">Zinc-finger</keyword>
<evidence type="ECO:0000256" key="15">
    <source>
        <dbReference type="SAM" id="Coils"/>
    </source>
</evidence>
<dbReference type="SUPFAM" id="SSF56731">
    <property type="entry name" value="DNA primase core"/>
    <property type="match status" value="1"/>
</dbReference>
<keyword evidence="15" id="KW-0175">Coiled coil</keyword>
<evidence type="ECO:0000256" key="3">
    <source>
        <dbReference type="ARBA" id="ARBA00022679"/>
    </source>
</evidence>
<dbReference type="SMART" id="SM00400">
    <property type="entry name" value="ZnF_CHCC"/>
    <property type="match status" value="1"/>
</dbReference>
<feature type="zinc finger region" description="CHC2-type" evidence="12 14">
    <location>
        <begin position="35"/>
        <end position="59"/>
    </location>
</feature>
<dbReference type="InterPro" id="IPR006171">
    <property type="entry name" value="TOPRIM_dom"/>
</dbReference>
<evidence type="ECO:0000256" key="7">
    <source>
        <dbReference type="ARBA" id="ARBA00022771"/>
    </source>
</evidence>
<accession>A0A101FIU4</accession>
<organism evidence="17 18">
    <name type="scientific">Thermodesulfobacterium commune</name>
    <dbReference type="NCBI Taxonomy" id="1741"/>
    <lineage>
        <taxon>Bacteria</taxon>
        <taxon>Pseudomonadati</taxon>
        <taxon>Thermodesulfobacteriota</taxon>
        <taxon>Thermodesulfobacteria</taxon>
        <taxon>Thermodesulfobacteriales</taxon>
        <taxon>Thermodesulfobacteriaceae</taxon>
        <taxon>Thermodesulfobacterium</taxon>
    </lineage>
</organism>
<name>A0A101FIU4_9BACT</name>
<dbReference type="Pfam" id="PF13155">
    <property type="entry name" value="Toprim_2"/>
    <property type="match status" value="1"/>
</dbReference>
<comment type="function">
    <text evidence="12 13">RNA polymerase that catalyzes the synthesis of short RNA molecules used as primers for DNA polymerase during DNA replication.</text>
</comment>
<dbReference type="InterPro" id="IPR013264">
    <property type="entry name" value="DNAG_N"/>
</dbReference>
<sequence length="584" mass="66473">MEGLFEKIKEIYDLVEVVSNYVRLKRVGKNFVGLCPFHSEKTPSFVVSPEKQIFKCFGCGESGDVVTFYMKIKGLSFKEAILELAEKAGIYVEEKIFLEKRKENELVSLAYKVAKFYHHLLFFHPGAKEGREYLLERGLSEETIKHFLLGFAPQEGRVLTSYLRTSKEEFKHAEELGLIKQVQDGSFVDLFKFRIIFPVFNSKGECVGFGGRALVKEDEPKYLNTPESKIYKKSEILYGFYQAKEYIKKEKTCFLVEGYFDFLSFWEAGIRNTVATCGTALTPNHVKILKGLSEEILVCYDGDEAGKKATVRAVSLFVKEGILPKCVVLPEGEDPDSFVQKIKMNSSEIKEKIKDLTQDGISFVASFFQDKFKQNPSKAYQELIEVFQGIEDPFLKKKVAKELSFKLDLSETEILKSLSKKEVSKKPAILISSSEKNSAEPREDSCLRMIAQYLVNYPQDLEILEESGLSKYLEVCVSKYAVFLKKLIESLKKGLGELSCVSDPEFQSILSDLLFSPPFESREEVLKDIKSFLQKSLIKLELKKLAESIKNLENIGAKEEKNQYLCLLKSTLLNKVCGLDKVDN</sequence>
<evidence type="ECO:0000256" key="9">
    <source>
        <dbReference type="ARBA" id="ARBA00022842"/>
    </source>
</evidence>
<evidence type="ECO:0000256" key="10">
    <source>
        <dbReference type="ARBA" id="ARBA00023125"/>
    </source>
</evidence>
<evidence type="ECO:0000256" key="6">
    <source>
        <dbReference type="ARBA" id="ARBA00022723"/>
    </source>
</evidence>
<dbReference type="InterPro" id="IPR002694">
    <property type="entry name" value="Znf_CHC2"/>
</dbReference>
<dbReference type="InterPro" id="IPR050219">
    <property type="entry name" value="DnaG_primase"/>
</dbReference>
<keyword evidence="8 12" id="KW-0862">Zinc</keyword>
<dbReference type="PANTHER" id="PTHR30313:SF2">
    <property type="entry name" value="DNA PRIMASE"/>
    <property type="match status" value="1"/>
</dbReference>
<evidence type="ECO:0000259" key="16">
    <source>
        <dbReference type="PROSITE" id="PS50880"/>
    </source>
</evidence>
<evidence type="ECO:0000256" key="8">
    <source>
        <dbReference type="ARBA" id="ARBA00022833"/>
    </source>
</evidence>
<proteinExistence type="inferred from homology"/>
<evidence type="ECO:0000256" key="1">
    <source>
        <dbReference type="ARBA" id="ARBA00022478"/>
    </source>
</evidence>
<evidence type="ECO:0000313" key="18">
    <source>
        <dbReference type="Proteomes" id="UP000257240"/>
    </source>
</evidence>
<dbReference type="PANTHER" id="PTHR30313">
    <property type="entry name" value="DNA PRIMASE"/>
    <property type="match status" value="1"/>
</dbReference>